<reference evidence="1 2" key="1">
    <citation type="submission" date="2024-03" db="EMBL/GenBank/DDBJ databases">
        <authorList>
            <person name="Gkanogiannis A."/>
            <person name="Becerra Lopez-Lavalle L."/>
        </authorList>
    </citation>
    <scope>NUCLEOTIDE SEQUENCE [LARGE SCALE GENOMIC DNA]</scope>
</reference>
<gene>
    <name evidence="1" type="ORF">CITCOLO1_LOCUS8657</name>
</gene>
<name>A0ABP0Y8Q7_9ROSI</name>
<proteinExistence type="predicted"/>
<accession>A0ABP0Y8Q7</accession>
<evidence type="ECO:0000313" key="2">
    <source>
        <dbReference type="Proteomes" id="UP001642487"/>
    </source>
</evidence>
<sequence length="68" mass="7841">MIFPPYLHPLLPPSFRFRHFNLRRGTHHLPLPSSPPYPSSPRSHLPVSDNIRCDLEAIGEMVLSNKQQ</sequence>
<organism evidence="1 2">
    <name type="scientific">Citrullus colocynthis</name>
    <name type="common">colocynth</name>
    <dbReference type="NCBI Taxonomy" id="252529"/>
    <lineage>
        <taxon>Eukaryota</taxon>
        <taxon>Viridiplantae</taxon>
        <taxon>Streptophyta</taxon>
        <taxon>Embryophyta</taxon>
        <taxon>Tracheophyta</taxon>
        <taxon>Spermatophyta</taxon>
        <taxon>Magnoliopsida</taxon>
        <taxon>eudicotyledons</taxon>
        <taxon>Gunneridae</taxon>
        <taxon>Pentapetalae</taxon>
        <taxon>rosids</taxon>
        <taxon>fabids</taxon>
        <taxon>Cucurbitales</taxon>
        <taxon>Cucurbitaceae</taxon>
        <taxon>Benincaseae</taxon>
        <taxon>Citrullus</taxon>
    </lineage>
</organism>
<evidence type="ECO:0000313" key="1">
    <source>
        <dbReference type="EMBL" id="CAK9316779.1"/>
    </source>
</evidence>
<keyword evidence="2" id="KW-1185">Reference proteome</keyword>
<dbReference type="Proteomes" id="UP001642487">
    <property type="component" value="Chromosome 3"/>
</dbReference>
<protein>
    <submittedName>
        <fullName evidence="1">Uncharacterized protein</fullName>
    </submittedName>
</protein>
<dbReference type="EMBL" id="OZ021737">
    <property type="protein sequence ID" value="CAK9316779.1"/>
    <property type="molecule type" value="Genomic_DNA"/>
</dbReference>